<feature type="region of interest" description="Disordered" evidence="1">
    <location>
        <begin position="75"/>
        <end position="113"/>
    </location>
</feature>
<dbReference type="EMBL" id="JALJOS010000009">
    <property type="protein sequence ID" value="KAK9834379.1"/>
    <property type="molecule type" value="Genomic_DNA"/>
</dbReference>
<keyword evidence="3" id="KW-1185">Reference proteome</keyword>
<feature type="region of interest" description="Disordered" evidence="1">
    <location>
        <begin position="588"/>
        <end position="620"/>
    </location>
</feature>
<protein>
    <recommendedName>
        <fullName evidence="4">Guanylate cyclase domain-containing protein</fullName>
    </recommendedName>
</protein>
<evidence type="ECO:0000256" key="1">
    <source>
        <dbReference type="SAM" id="MobiDB-lite"/>
    </source>
</evidence>
<dbReference type="PANTHER" id="PTHR43081">
    <property type="entry name" value="ADENYLATE CYCLASE, TERMINAL-DIFFERENTIATION SPECIFIC-RELATED"/>
    <property type="match status" value="1"/>
</dbReference>
<feature type="region of interest" description="Disordered" evidence="1">
    <location>
        <begin position="744"/>
        <end position="769"/>
    </location>
</feature>
<dbReference type="Proteomes" id="UP001438707">
    <property type="component" value="Unassembled WGS sequence"/>
</dbReference>
<proteinExistence type="predicted"/>
<feature type="compositionally biased region" description="Polar residues" evidence="1">
    <location>
        <begin position="604"/>
        <end position="618"/>
    </location>
</feature>
<evidence type="ECO:0000313" key="2">
    <source>
        <dbReference type="EMBL" id="KAK9834379.1"/>
    </source>
</evidence>
<organism evidence="2 3">
    <name type="scientific">Apatococcus lobatus</name>
    <dbReference type="NCBI Taxonomy" id="904363"/>
    <lineage>
        <taxon>Eukaryota</taxon>
        <taxon>Viridiplantae</taxon>
        <taxon>Chlorophyta</taxon>
        <taxon>core chlorophytes</taxon>
        <taxon>Trebouxiophyceae</taxon>
        <taxon>Chlorellales</taxon>
        <taxon>Chlorellaceae</taxon>
        <taxon>Apatococcus</taxon>
    </lineage>
</organism>
<dbReference type="InterPro" id="IPR029787">
    <property type="entry name" value="Nucleotide_cyclase"/>
</dbReference>
<reference evidence="2 3" key="1">
    <citation type="journal article" date="2024" name="Nat. Commun.">
        <title>Phylogenomics reveals the evolutionary origins of lichenization in chlorophyte algae.</title>
        <authorList>
            <person name="Puginier C."/>
            <person name="Libourel C."/>
            <person name="Otte J."/>
            <person name="Skaloud P."/>
            <person name="Haon M."/>
            <person name="Grisel S."/>
            <person name="Petersen M."/>
            <person name="Berrin J.G."/>
            <person name="Delaux P.M."/>
            <person name="Dal Grande F."/>
            <person name="Keller J."/>
        </authorList>
    </citation>
    <scope>NUCLEOTIDE SEQUENCE [LARGE SCALE GENOMIC DNA]</scope>
    <source>
        <strain evidence="2 3">SAG 2145</strain>
    </source>
</reference>
<sequence>MAWPWWGSIGNGSPVRTGASVTFGKSFSVPRQPPLRGQSTSSRTEELHSLHSVAPGGLSSAALIQKGVSRTTSFLMRGGSGLNPSSLEDRHSIERSGPSGLSRSLESKPLHSPWLSGRHDGSFIVPNKEARRDAAGGGLAAMAILDEDEKARKTVASHTASCMVIDMGEYNFAEYQNTDADADATGRAALRGFHVVQVLAMDLACRAFSFPDADDFQVSPAFFDSPGGHDATFAMSRPIPQSERAKATLCFCRCSKDAFKALHSSLPEAAEGARNIFNSCVRTTLLLAGGYECQEKDGIFMLAFHTPRMAIEWSVYLQIGLLRCDWDEALESLPETCSQFGDDGELLFKGLSAEVGIYEGQMAKVCPHTTTGRTDYFGMAVNRAARFMSAACAGQVLIEESLMDEVVTSWGVDPSTGQQVMPSGQEDVPDSKLRRKMTQNCHLLATKAWRLRQQKEQQRAPRRLINPLDISLGRHASLNGMNSAAASLRHTWSFGRELTAFPVTQQQVEICNIGRFAFRGVTEMYSVVTVYPGSLQGRLALMPSSMLQKGKATCLEENVYVKFQAIITLHDIFHLPLVPAEYIHSAPDPRKPSFTTEKAAPPKNGQSRLSIDSNTASRMPTDDLQNLAEAISRKADVSELNNRQPAYASEATSCLPGQVAAVSTTFHSREVSESSAQKDHSRKIAAVSPMEVGHMPQQKMAQQHKKLAATHVGPLQARHYARNPLIEQESTISGATSIVRLNSVKTDSEARLRSGIDDLAPELKQQRAP</sequence>
<comment type="caution">
    <text evidence="2">The sequence shown here is derived from an EMBL/GenBank/DDBJ whole genome shotgun (WGS) entry which is preliminary data.</text>
</comment>
<dbReference type="SUPFAM" id="SSF55073">
    <property type="entry name" value="Nucleotide cyclase"/>
    <property type="match status" value="1"/>
</dbReference>
<evidence type="ECO:0000313" key="3">
    <source>
        <dbReference type="Proteomes" id="UP001438707"/>
    </source>
</evidence>
<feature type="region of interest" description="Disordered" evidence="1">
    <location>
        <begin position="24"/>
        <end position="48"/>
    </location>
</feature>
<dbReference type="Gene3D" id="3.30.70.1230">
    <property type="entry name" value="Nucleotide cyclase"/>
    <property type="match status" value="1"/>
</dbReference>
<accession>A0AAW1RKR7</accession>
<dbReference type="InterPro" id="IPR050697">
    <property type="entry name" value="Adenylyl/Guanylyl_Cyclase_3/4"/>
</dbReference>
<evidence type="ECO:0008006" key="4">
    <source>
        <dbReference type="Google" id="ProtNLM"/>
    </source>
</evidence>
<dbReference type="AlphaFoldDB" id="A0AAW1RKR7"/>
<feature type="compositionally biased region" description="Basic and acidic residues" evidence="1">
    <location>
        <begin position="746"/>
        <end position="756"/>
    </location>
</feature>
<gene>
    <name evidence="2" type="ORF">WJX74_000198</name>
</gene>
<dbReference type="PANTHER" id="PTHR43081:SF1">
    <property type="entry name" value="ADENYLATE CYCLASE, TERMINAL-DIFFERENTIATION SPECIFIC"/>
    <property type="match status" value="1"/>
</dbReference>
<name>A0AAW1RKR7_9CHLO</name>